<keyword evidence="8" id="KW-1185">Reference proteome</keyword>
<accession>A0ABU1AX25</accession>
<dbReference type="PANTHER" id="PTHR43758">
    <property type="entry name" value="7,8-DIHYDRO-8-OXOGUANINE TRIPHOSPHATASE"/>
    <property type="match status" value="1"/>
</dbReference>
<comment type="caution">
    <text evidence="7">The sequence shown here is derived from an EMBL/GenBank/DDBJ whole genome shotgun (WGS) entry which is preliminary data.</text>
</comment>
<reference evidence="7 8" key="1">
    <citation type="submission" date="2023-04" db="EMBL/GenBank/DDBJ databases">
        <title>A novel bacteria isolated from coastal sediment.</title>
        <authorList>
            <person name="Liu X.-J."/>
            <person name="Du Z.-J."/>
        </authorList>
    </citation>
    <scope>NUCLEOTIDE SEQUENCE [LARGE SCALE GENOMIC DNA]</scope>
    <source>
        <strain evidence="7 8">SDUM461003</strain>
    </source>
</reference>
<evidence type="ECO:0000256" key="2">
    <source>
        <dbReference type="ARBA" id="ARBA00005582"/>
    </source>
</evidence>
<dbReference type="Proteomes" id="UP001225316">
    <property type="component" value="Unassembled WGS sequence"/>
</dbReference>
<comment type="cofactor">
    <cofactor evidence="1">
        <name>Mg(2+)</name>
        <dbReference type="ChEBI" id="CHEBI:18420"/>
    </cofactor>
</comment>
<evidence type="ECO:0000313" key="7">
    <source>
        <dbReference type="EMBL" id="MDQ8208653.1"/>
    </source>
</evidence>
<protein>
    <submittedName>
        <fullName evidence="7">NUDIX domain-containing protein</fullName>
    </submittedName>
</protein>
<organism evidence="7 8">
    <name type="scientific">Thalassobacterium maritimum</name>
    <dbReference type="NCBI Taxonomy" id="3041265"/>
    <lineage>
        <taxon>Bacteria</taxon>
        <taxon>Pseudomonadati</taxon>
        <taxon>Verrucomicrobiota</taxon>
        <taxon>Opitutia</taxon>
        <taxon>Puniceicoccales</taxon>
        <taxon>Coraliomargaritaceae</taxon>
        <taxon>Thalassobacterium</taxon>
    </lineage>
</organism>
<evidence type="ECO:0000313" key="8">
    <source>
        <dbReference type="Proteomes" id="UP001225316"/>
    </source>
</evidence>
<gene>
    <name evidence="7" type="ORF">QEH52_14095</name>
</gene>
<evidence type="ECO:0000256" key="5">
    <source>
        <dbReference type="ARBA" id="ARBA00022842"/>
    </source>
</evidence>
<dbReference type="Gene3D" id="3.90.79.10">
    <property type="entry name" value="Nucleoside Triphosphate Pyrophosphohydrolase"/>
    <property type="match status" value="1"/>
</dbReference>
<proteinExistence type="inferred from homology"/>
<feature type="domain" description="Nudix hydrolase" evidence="6">
    <location>
        <begin position="6"/>
        <end position="137"/>
    </location>
</feature>
<comment type="similarity">
    <text evidence="2">Belongs to the Nudix hydrolase family.</text>
</comment>
<evidence type="ECO:0000259" key="6">
    <source>
        <dbReference type="PROSITE" id="PS51462"/>
    </source>
</evidence>
<dbReference type="EMBL" id="JARXHW010000036">
    <property type="protein sequence ID" value="MDQ8208653.1"/>
    <property type="molecule type" value="Genomic_DNA"/>
</dbReference>
<dbReference type="RefSeq" id="WP_308951282.1">
    <property type="nucleotide sequence ID" value="NZ_JARXHW010000036.1"/>
</dbReference>
<name>A0ABU1AX25_9BACT</name>
<dbReference type="PANTHER" id="PTHR43758:SF2">
    <property type="entry name" value="OXIDIZED PURINE NUCLEOSIDE TRIPHOSPHATE HYDROLASE"/>
    <property type="match status" value="1"/>
</dbReference>
<dbReference type="InterPro" id="IPR015797">
    <property type="entry name" value="NUDIX_hydrolase-like_dom_sf"/>
</dbReference>
<dbReference type="InterPro" id="IPR000086">
    <property type="entry name" value="NUDIX_hydrolase_dom"/>
</dbReference>
<dbReference type="CDD" id="cd18886">
    <property type="entry name" value="NUDIX_MutT_Nudt1"/>
    <property type="match status" value="1"/>
</dbReference>
<evidence type="ECO:0000256" key="3">
    <source>
        <dbReference type="ARBA" id="ARBA00022723"/>
    </source>
</evidence>
<keyword evidence="3" id="KW-0479">Metal-binding</keyword>
<evidence type="ECO:0000256" key="1">
    <source>
        <dbReference type="ARBA" id="ARBA00001946"/>
    </source>
</evidence>
<dbReference type="SUPFAM" id="SSF55811">
    <property type="entry name" value="Nudix"/>
    <property type="match status" value="1"/>
</dbReference>
<dbReference type="PROSITE" id="PS51462">
    <property type="entry name" value="NUDIX"/>
    <property type="match status" value="1"/>
</dbReference>
<keyword evidence="5" id="KW-0460">Magnesium</keyword>
<evidence type="ECO:0000256" key="4">
    <source>
        <dbReference type="ARBA" id="ARBA00022801"/>
    </source>
</evidence>
<keyword evidence="4" id="KW-0378">Hydrolase</keyword>
<sequence length="165" mass="18694">MKTTLPFKISTLVFVHNALGHQLLIQRKKAPNLGCWSPIGGKLDMSAGESPYECARRETEEEIGLQLSDQDLHCFGYISEKSYEGTGHWLMFLFECKKELSELPAAINEGHFEFFERAAIDDLAIPESDRSLLWPYYDQHKAGFVGLRANCDPQGQLSITEELKI</sequence>
<dbReference type="Pfam" id="PF00293">
    <property type="entry name" value="NUDIX"/>
    <property type="match status" value="1"/>
</dbReference>